<dbReference type="InterPro" id="IPR050565">
    <property type="entry name" value="LYPA1-2/EST-like"/>
</dbReference>
<comment type="caution">
    <text evidence="3">The sequence shown here is derived from an EMBL/GenBank/DDBJ whole genome shotgun (WGS) entry which is preliminary data.</text>
</comment>
<dbReference type="Gene3D" id="3.40.50.1820">
    <property type="entry name" value="alpha/beta hydrolase"/>
    <property type="match status" value="1"/>
</dbReference>
<name>A0A179GWJ3_PURLI</name>
<sequence length="312" mass="34117">MDCNNEPSSQSTRRTALGAFIPPIVIPPISAPHHFTIIFLHGRGYNAKESHGPLLSTPVTSHTTFQQALPHTRFIFPTAPLMRASKYRRSVIHQWYDGTGDWEPEARGDMRPSVEHIHDLIRAEMALVGGDARRIVLAGFSQGCAMALTCMLLWEGDPLGAVVGMCGFVPVYSSLMETLNGDAAEQSSDDGAIVFEAEDADDADGMDSPATPLQRAVVELRQEAELPGLPSPPRCSFLETPVFLGHGTRDRNVELRHGREAADLLIAMGVDVAFETLNGLEHECSPQMIKHVVAFLSRRLDPSWIVTDISKA</sequence>
<evidence type="ECO:0000259" key="2">
    <source>
        <dbReference type="Pfam" id="PF02230"/>
    </source>
</evidence>
<dbReference type="AlphaFoldDB" id="A0A179GWJ3"/>
<dbReference type="SUPFAM" id="SSF53474">
    <property type="entry name" value="alpha/beta-Hydrolases"/>
    <property type="match status" value="1"/>
</dbReference>
<feature type="domain" description="Phospholipase/carboxylesterase/thioesterase" evidence="2">
    <location>
        <begin position="238"/>
        <end position="297"/>
    </location>
</feature>
<evidence type="ECO:0000256" key="1">
    <source>
        <dbReference type="ARBA" id="ARBA00006499"/>
    </source>
</evidence>
<proteinExistence type="inferred from homology"/>
<comment type="similarity">
    <text evidence="1">Belongs to the AB hydrolase superfamily. AB hydrolase 2 family.</text>
</comment>
<protein>
    <submittedName>
        <fullName evidence="3">Acyl-protein thioesterase 1,2</fullName>
    </submittedName>
</protein>
<organism evidence="3 4">
    <name type="scientific">Purpureocillium lilacinum</name>
    <name type="common">Paecilomyces lilacinus</name>
    <dbReference type="NCBI Taxonomy" id="33203"/>
    <lineage>
        <taxon>Eukaryota</taxon>
        <taxon>Fungi</taxon>
        <taxon>Dikarya</taxon>
        <taxon>Ascomycota</taxon>
        <taxon>Pezizomycotina</taxon>
        <taxon>Sordariomycetes</taxon>
        <taxon>Hypocreomycetidae</taxon>
        <taxon>Hypocreales</taxon>
        <taxon>Ophiocordycipitaceae</taxon>
        <taxon>Purpureocillium</taxon>
    </lineage>
</organism>
<feature type="domain" description="Phospholipase/carboxylesterase/thioesterase" evidence="2">
    <location>
        <begin position="30"/>
        <end position="180"/>
    </location>
</feature>
<dbReference type="EMBL" id="LSBH01000003">
    <property type="protein sequence ID" value="OAQ82337.1"/>
    <property type="molecule type" value="Genomic_DNA"/>
</dbReference>
<dbReference type="PANTHER" id="PTHR10655">
    <property type="entry name" value="LYSOPHOSPHOLIPASE-RELATED"/>
    <property type="match status" value="1"/>
</dbReference>
<dbReference type="Proteomes" id="UP000078240">
    <property type="component" value="Unassembled WGS sequence"/>
</dbReference>
<accession>A0A179GWJ3</accession>
<dbReference type="InterPro" id="IPR003140">
    <property type="entry name" value="PLipase/COase/thioEstase"/>
</dbReference>
<reference evidence="3 4" key="1">
    <citation type="submission" date="2016-01" db="EMBL/GenBank/DDBJ databases">
        <title>Biosynthesis of antibiotic leucinostatins and their inhibition on Phytophthora in bio-control Purpureocillium lilacinum.</title>
        <authorList>
            <person name="Wang G."/>
            <person name="Liu Z."/>
            <person name="Lin R."/>
            <person name="Li E."/>
            <person name="Mao Z."/>
            <person name="Ling J."/>
            <person name="Yin W."/>
            <person name="Xie B."/>
        </authorList>
    </citation>
    <scope>NUCLEOTIDE SEQUENCE [LARGE SCALE GENOMIC DNA]</scope>
    <source>
        <strain evidence="3">PLBJ-1</strain>
    </source>
</reference>
<evidence type="ECO:0000313" key="4">
    <source>
        <dbReference type="Proteomes" id="UP000078240"/>
    </source>
</evidence>
<dbReference type="GO" id="GO:0052689">
    <property type="term" value="F:carboxylic ester hydrolase activity"/>
    <property type="evidence" value="ECO:0007669"/>
    <property type="project" value="TreeGrafter"/>
</dbReference>
<gene>
    <name evidence="3" type="ORF">VFPBJ_04921</name>
</gene>
<dbReference type="GO" id="GO:0005737">
    <property type="term" value="C:cytoplasm"/>
    <property type="evidence" value="ECO:0007669"/>
    <property type="project" value="TreeGrafter"/>
</dbReference>
<dbReference type="InterPro" id="IPR029058">
    <property type="entry name" value="AB_hydrolase_fold"/>
</dbReference>
<dbReference type="PANTHER" id="PTHR10655:SF64">
    <property type="entry name" value="PHOSPHOLIPASE_CARBOXYLESTERASE_THIOESTERASE DOMAIN-CONTAINING PROTEIN"/>
    <property type="match status" value="1"/>
</dbReference>
<evidence type="ECO:0000313" key="3">
    <source>
        <dbReference type="EMBL" id="OAQ82337.1"/>
    </source>
</evidence>
<dbReference type="Pfam" id="PF02230">
    <property type="entry name" value="Abhydrolase_2"/>
    <property type="match status" value="2"/>
</dbReference>
<dbReference type="GO" id="GO:0008474">
    <property type="term" value="F:palmitoyl-(protein) hydrolase activity"/>
    <property type="evidence" value="ECO:0007669"/>
    <property type="project" value="TreeGrafter"/>
</dbReference>